<reference evidence="1 2" key="1">
    <citation type="submission" date="2017-03" db="EMBL/GenBank/DDBJ databases">
        <title>Complete sequence of Clostridium formicaceticum DSM 92.</title>
        <authorList>
            <person name="Poehlein A."/>
            <person name="Karl M."/>
            <person name="Bengelsdorf F.R."/>
            <person name="Duerre P."/>
            <person name="Daniel R."/>
        </authorList>
    </citation>
    <scope>NUCLEOTIDE SEQUENCE [LARGE SCALE GENOMIC DNA]</scope>
    <source>
        <strain evidence="1 2">DSM 92</strain>
    </source>
</reference>
<protein>
    <submittedName>
        <fullName evidence="1">Uncharacterized protein</fullName>
    </submittedName>
</protein>
<dbReference type="EMBL" id="CP020559">
    <property type="protein sequence ID" value="ARE88614.1"/>
    <property type="molecule type" value="Genomic_DNA"/>
</dbReference>
<evidence type="ECO:0000313" key="1">
    <source>
        <dbReference type="EMBL" id="ARE88614.1"/>
    </source>
</evidence>
<evidence type="ECO:0000313" key="2">
    <source>
        <dbReference type="Proteomes" id="UP000192478"/>
    </source>
</evidence>
<dbReference type="AlphaFoldDB" id="A0AAC9RMW5"/>
<dbReference type="Proteomes" id="UP000192478">
    <property type="component" value="Chromosome"/>
</dbReference>
<sequence length="58" mass="6812">MKKESIKGEMNMDSKYYKTWKEYKAACPEINEALEAAMAPKVQKYEDMLFNFILSLVL</sequence>
<organism evidence="1 2">
    <name type="scientific">Clostridium formicaceticum</name>
    <dbReference type="NCBI Taxonomy" id="1497"/>
    <lineage>
        <taxon>Bacteria</taxon>
        <taxon>Bacillati</taxon>
        <taxon>Bacillota</taxon>
        <taxon>Clostridia</taxon>
        <taxon>Eubacteriales</taxon>
        <taxon>Clostridiaceae</taxon>
        <taxon>Clostridium</taxon>
    </lineage>
</organism>
<accession>A0AAC9RMW5</accession>
<name>A0AAC9RMW5_9CLOT</name>
<proteinExistence type="predicted"/>
<gene>
    <name evidence="1" type="ORF">CLFO_30200</name>
</gene>